<proteinExistence type="predicted"/>
<keyword evidence="2" id="KW-1185">Reference proteome</keyword>
<protein>
    <submittedName>
        <fullName evidence="1">Uncharacterized protein</fullName>
    </submittedName>
</protein>
<evidence type="ECO:0000313" key="2">
    <source>
        <dbReference type="Proteomes" id="UP000831701"/>
    </source>
</evidence>
<accession>A0ACB8V956</accession>
<dbReference type="EMBL" id="CM041554">
    <property type="protein sequence ID" value="KAI3351885.1"/>
    <property type="molecule type" value="Genomic_DNA"/>
</dbReference>
<comment type="caution">
    <text evidence="1">The sequence shown here is derived from an EMBL/GenBank/DDBJ whole genome shotgun (WGS) entry which is preliminary data.</text>
</comment>
<evidence type="ECO:0000313" key="1">
    <source>
        <dbReference type="EMBL" id="KAI3351885.1"/>
    </source>
</evidence>
<gene>
    <name evidence="1" type="ORF">L3Q82_020715</name>
</gene>
<name>A0ACB8V956_9TELE</name>
<organism evidence="1 2">
    <name type="scientific">Scortum barcoo</name>
    <name type="common">barcoo grunter</name>
    <dbReference type="NCBI Taxonomy" id="214431"/>
    <lineage>
        <taxon>Eukaryota</taxon>
        <taxon>Metazoa</taxon>
        <taxon>Chordata</taxon>
        <taxon>Craniata</taxon>
        <taxon>Vertebrata</taxon>
        <taxon>Euteleostomi</taxon>
        <taxon>Actinopterygii</taxon>
        <taxon>Neopterygii</taxon>
        <taxon>Teleostei</taxon>
        <taxon>Neoteleostei</taxon>
        <taxon>Acanthomorphata</taxon>
        <taxon>Eupercaria</taxon>
        <taxon>Centrarchiformes</taxon>
        <taxon>Terapontoidei</taxon>
        <taxon>Terapontidae</taxon>
        <taxon>Scortum</taxon>
    </lineage>
</organism>
<dbReference type="Proteomes" id="UP000831701">
    <property type="component" value="Chromosome 24"/>
</dbReference>
<sequence>MTPQHRPPDSSTITQRVQLIYRLFLLENARNTLEQELVNLTNKAYEEVQGFSNMSSPTSVFSDLTRALDAKCEAVDKLSSSLKDLTLEPHICVKNGVRKKQLPLRDKGILMTDVLRFGPMLQNWLMASSIAKAVRVLGATVSLQISPTAAVQQDDMMCGISSSCNNAAVTQSSSSLLDIDEKENAVFEESRPPDAEILPPAIPKISTLERPPFLLPPIQPILPEISNPKPMKITPLISWGCEQDVQVHHQKQTSSQLLHFLRAKAKNMGATKTSKTKPQSSRVKRVGSSGSLTYTCVIATKTELWDIGDIFMEVGQGDSEASVPENNRKNVMARAEDSFVNSQWKPQTAQCTKPEHGSNPVDAKTPVIDGLTIPEFQIRRFEESEVVVSHVVSPGDFYVQHADAAVKLQALITDSWKATRSYAEQNCIPDIGTKVMGWFAQHEQWCRARVTKICGVSGDNNATDAGETSIKVEVRRLDHGDAACLSLQNIKEMTPEMAVLPLQAVRVSLANVTPVNGKDWSEEAVVWFQAMVHSRTLYARLYPQGPKVTVELFLEKGKLGAMRRGASLSLRLAQNGHAKHDKLKNVGVMKRNLESKMNWGTFYAVISGVNRHSTGIGRVWLSVIFIFRILVLVVAAESVWGDEKSGFTCNTQQPGCNSVCYDQFFPISHIRLWALQLILVSTPALLVAMHVAHRRHIDKKILKRAGRSSPKELEHIKSQKFQITGALWWTYMIQHHLQNHL</sequence>
<reference evidence="1" key="1">
    <citation type="submission" date="2022-04" db="EMBL/GenBank/DDBJ databases">
        <title>Jade perch genome.</title>
        <authorList>
            <person name="Chao B."/>
        </authorList>
    </citation>
    <scope>NUCLEOTIDE SEQUENCE</scope>
    <source>
        <strain evidence="1">CB-2022</strain>
    </source>
</reference>